<dbReference type="Proteomes" id="UP000006296">
    <property type="component" value="Chromosome"/>
</dbReference>
<reference evidence="3" key="1">
    <citation type="journal article" date="2012" name="Sci. Rep.">
        <title>Genomes of surface isolates of Alteromonas macleodii: the life of a widespread marine opportunistic copiotroph.</title>
        <authorList>
            <person name="Lopez-Perez M."/>
            <person name="Gonzaga A."/>
            <person name="Martin-Cuadrado A.B."/>
            <person name="Onyshchenko O."/>
            <person name="Ghavidel A."/>
            <person name="Ghai R."/>
            <person name="Rodriguez-Valera F."/>
        </authorList>
    </citation>
    <scope>NUCLEOTIDE SEQUENCE [LARGE SCALE GENOMIC DNA]</scope>
    <source>
        <strain evidence="3">English Channel 673</strain>
    </source>
</reference>
<dbReference type="RefSeq" id="WP_014949705.1">
    <property type="nucleotide sequence ID" value="NC_018678.1"/>
</dbReference>
<dbReference type="GeneID" id="56267338"/>
<proteinExistence type="predicted"/>
<dbReference type="AlphaFoldDB" id="A0AB32ZZE0"/>
<keyword evidence="1" id="KW-1133">Transmembrane helix</keyword>
<name>A0AB32ZZE0_ALTME</name>
<organism evidence="2 3">
    <name type="scientific">Alteromonas macleodii (strain English Channel 673)</name>
    <dbReference type="NCBI Taxonomy" id="1004788"/>
    <lineage>
        <taxon>Bacteria</taxon>
        <taxon>Pseudomonadati</taxon>
        <taxon>Pseudomonadota</taxon>
        <taxon>Gammaproteobacteria</taxon>
        <taxon>Alteromonadales</taxon>
        <taxon>Alteromonadaceae</taxon>
        <taxon>Alteromonas/Salinimonas group</taxon>
        <taxon>Alteromonas</taxon>
    </lineage>
</organism>
<evidence type="ECO:0008006" key="4">
    <source>
        <dbReference type="Google" id="ProtNLM"/>
    </source>
</evidence>
<evidence type="ECO:0000313" key="3">
    <source>
        <dbReference type="Proteomes" id="UP000006296"/>
    </source>
</evidence>
<keyword evidence="1" id="KW-0812">Transmembrane</keyword>
<sequence length="89" mass="10623">MNLSFLLVLFISFFTINILPWVLALISKKASGNNKVIWFLMSFLLSWLGFIVYYYLVIKPEWKAELERKKSKRILRNENGMPIKMYEQS</sequence>
<gene>
    <name evidence="2" type="ordered locus">AMEC673_10750</name>
</gene>
<feature type="transmembrane region" description="Helical" evidence="1">
    <location>
        <begin position="36"/>
        <end position="56"/>
    </location>
</feature>
<feature type="transmembrane region" description="Helical" evidence="1">
    <location>
        <begin position="6"/>
        <end position="24"/>
    </location>
</feature>
<accession>A0AB32ZZE0</accession>
<keyword evidence="1" id="KW-0472">Membrane</keyword>
<dbReference type="KEGG" id="amg:AMEC673_10750"/>
<dbReference type="EMBL" id="CP003844">
    <property type="protein sequence ID" value="AFT74842.1"/>
    <property type="molecule type" value="Genomic_DNA"/>
</dbReference>
<evidence type="ECO:0000313" key="2">
    <source>
        <dbReference type="EMBL" id="AFT74842.1"/>
    </source>
</evidence>
<evidence type="ECO:0000256" key="1">
    <source>
        <dbReference type="SAM" id="Phobius"/>
    </source>
</evidence>
<protein>
    <recommendedName>
        <fullName evidence="4">Cardiolipin synthase N-terminal domain-containing protein</fullName>
    </recommendedName>
</protein>